<reference evidence="3 5" key="1">
    <citation type="submission" date="2023-07" db="EMBL/GenBank/DDBJ databases">
        <title>Sorghum-associated microbial communities from plants grown in Nebraska, USA.</title>
        <authorList>
            <person name="Schachtman D."/>
        </authorList>
    </citation>
    <scope>NUCLEOTIDE SEQUENCE</scope>
    <source>
        <strain evidence="3">DS1006</strain>
        <strain evidence="4 5">DS1016</strain>
    </source>
</reference>
<proteinExistence type="predicted"/>
<dbReference type="Gene3D" id="3.40.50.300">
    <property type="entry name" value="P-loop containing nucleotide triphosphate hydrolases"/>
    <property type="match status" value="2"/>
</dbReference>
<evidence type="ECO:0000313" key="5">
    <source>
        <dbReference type="Proteomes" id="UP001230951"/>
    </source>
</evidence>
<name>A0AAW8DFR4_9MICC</name>
<feature type="compositionally biased region" description="Low complexity" evidence="1">
    <location>
        <begin position="1158"/>
        <end position="1168"/>
    </location>
</feature>
<evidence type="ECO:0000313" key="4">
    <source>
        <dbReference type="EMBL" id="MDQ0182768.1"/>
    </source>
</evidence>
<sequence>MTMSIARLSAQSGLRYLFKTTMMDDVSPTPPDATSYYMKAGTPQGRWLGSGLGGISRARGDTVTETDAKAIFDSTTHPDTGAPLGRPHGQPTLVQNSQGQTVTRRAVAGFDLTFSVPKSVSVLWALSPRSLQDRILQTHHEAVNATLEWLEESVIHTRSGRNGVARIGTHGAIAAAFDHWESRSGDPQLHTHLVIANRLQRTTDGAWVTLDSRTLYKAAVAASERYNGLLFDALHRRLGTDTDIREPAATTHNPSAQLTGVDDRLIREFSHRSRLIELETDRLVAEWTTDHGTSPTATTTIKLRQQATLSTRTPKAETIAPLRELSARWQARAAAKGFGPRLVLANTIRRSRTNPFRSSDFTHEWVDAVASLTRERVATKRATWNRWNLLAEAERVCAAIRCHTPADRNALIDAVADAAEAQSLPLNDYRYSVPVDAQPDLRLGWRSVFDFHGSRLYTDATTLACEETVMEARNDDGGPAVRPMVAMDELAGYQHHGKFGLHDDQRAAAAEILLSGNRLDAVVGPAGTGKTTALGSVKAVWEAEFGPGSVVGLAPAAASAEVLGRELSMVAENVAKWLYESAGEGASRRAERFFDAERRLTNPWAKSSPQTALLAQKAAWLSAEQDRWRFHSNQLVVVDEASMVSTLQLAALVGQARDAGAKVLLVGDPGQLDAIDAGGVLGWLDRQGKTSRLSTIWRFESAWERGASLKLRRGDVAAISDYEQHQRIRHGTYLDMVGQAYLQWQSDIRVGRSSILIAADNDTVRMLNERAQADRVIQGLVDAEQAVLLGDGTCAGRGDTVIARRNDRTVADSNGDFIRNGTLLDVVRAVERDGSLVAVRRDTGAIVTLHRDYVESAVELGYATTAHRSQGITVDTGHTVVTQGRLTRELLYVSMTRGRGGNYAYVGENDPTDHEPLDPSLQPQWQEILAEVLAAEGAERTAHEVRDAEQSSADSLERLSAEYDYLAQIAAAEDLTRFIKARTPEIDEGLQQSPSWGAAVAAWRRATAISRPGAQRTVTAALETSGDAKDVAAVLHARLVNFSSRVPAGDRAVIPEALHTNRPDLADLINQVAQRIRQRAKHVASAALTQDTEWKRKLVQTLPPNVTAADTARLVARVAIYRDRWGIDDSRLPLGPAPADHDWEQSSQYEHLKRVADRASSQASRQQQPGQWLEDPISRQVSPSTVGWQL</sequence>
<evidence type="ECO:0000313" key="3">
    <source>
        <dbReference type="EMBL" id="MDP9907297.1"/>
    </source>
</evidence>
<dbReference type="AlphaFoldDB" id="A0AAW8DFR4"/>
<feature type="compositionally biased region" description="Polar residues" evidence="1">
    <location>
        <begin position="1179"/>
        <end position="1190"/>
    </location>
</feature>
<dbReference type="EMBL" id="JAUSRG010000019">
    <property type="protein sequence ID" value="MDP9907297.1"/>
    <property type="molecule type" value="Genomic_DNA"/>
</dbReference>
<dbReference type="NCBIfam" id="NF041492">
    <property type="entry name" value="MobF"/>
    <property type="match status" value="1"/>
</dbReference>
<feature type="domain" description="TrwC relaxase" evidence="2">
    <location>
        <begin position="15"/>
        <end position="335"/>
    </location>
</feature>
<dbReference type="Proteomes" id="UP001242995">
    <property type="component" value="Unassembled WGS sequence"/>
</dbReference>
<dbReference type="CDD" id="cd17933">
    <property type="entry name" value="DEXSc_RecD-like"/>
    <property type="match status" value="1"/>
</dbReference>
<dbReference type="Proteomes" id="UP001230951">
    <property type="component" value="Unassembled WGS sequence"/>
</dbReference>
<dbReference type="SUPFAM" id="SSF52540">
    <property type="entry name" value="P-loop containing nucleoside triphosphate hydrolases"/>
    <property type="match status" value="2"/>
</dbReference>
<dbReference type="EMBL" id="JAUSTF010000015">
    <property type="protein sequence ID" value="MDQ0182768.1"/>
    <property type="molecule type" value="Genomic_DNA"/>
</dbReference>
<dbReference type="SUPFAM" id="SSF55464">
    <property type="entry name" value="Origin of replication-binding domain, RBD-like"/>
    <property type="match status" value="1"/>
</dbReference>
<dbReference type="Pfam" id="PF13604">
    <property type="entry name" value="AAA_30"/>
    <property type="match status" value="1"/>
</dbReference>
<feature type="region of interest" description="Disordered" evidence="1">
    <location>
        <begin position="1154"/>
        <end position="1190"/>
    </location>
</feature>
<evidence type="ECO:0000256" key="1">
    <source>
        <dbReference type="SAM" id="MobiDB-lite"/>
    </source>
</evidence>
<feature type="region of interest" description="Disordered" evidence="1">
    <location>
        <begin position="73"/>
        <end position="99"/>
    </location>
</feature>
<evidence type="ECO:0000313" key="6">
    <source>
        <dbReference type="Proteomes" id="UP001242995"/>
    </source>
</evidence>
<accession>A0AAW8DFR4</accession>
<protein>
    <submittedName>
        <fullName evidence="3">Conjugative relaxase-like TrwC/TraI family protein</fullName>
    </submittedName>
</protein>
<comment type="caution">
    <text evidence="3">The sequence shown here is derived from an EMBL/GenBank/DDBJ whole genome shotgun (WGS) entry which is preliminary data.</text>
</comment>
<evidence type="ECO:0000259" key="2">
    <source>
        <dbReference type="Pfam" id="PF08751"/>
    </source>
</evidence>
<keyword evidence="5" id="KW-1185">Reference proteome</keyword>
<dbReference type="Pfam" id="PF08751">
    <property type="entry name" value="TrwC"/>
    <property type="match status" value="1"/>
</dbReference>
<gene>
    <name evidence="3" type="ORF">J2S90_004288</name>
    <name evidence="4" type="ORF">J2S93_004224</name>
</gene>
<dbReference type="InterPro" id="IPR014862">
    <property type="entry name" value="TrwC"/>
</dbReference>
<dbReference type="CDD" id="cd18809">
    <property type="entry name" value="SF1_C_RecD"/>
    <property type="match status" value="1"/>
</dbReference>
<organism evidence="3 6">
    <name type="scientific">Arthrobacter bambusae</name>
    <dbReference type="NCBI Taxonomy" id="1338426"/>
    <lineage>
        <taxon>Bacteria</taxon>
        <taxon>Bacillati</taxon>
        <taxon>Actinomycetota</taxon>
        <taxon>Actinomycetes</taxon>
        <taxon>Micrococcales</taxon>
        <taxon>Micrococcaceae</taxon>
        <taxon>Arthrobacter</taxon>
    </lineage>
</organism>
<dbReference type="InterPro" id="IPR027417">
    <property type="entry name" value="P-loop_NTPase"/>
</dbReference>